<evidence type="ECO:0000313" key="1">
    <source>
        <dbReference type="EMBL" id="EMA40382.1"/>
    </source>
</evidence>
<proteinExistence type="predicted"/>
<dbReference type="EMBL" id="AOMC01000152">
    <property type="protein sequence ID" value="EMA40382.1"/>
    <property type="molecule type" value="Genomic_DNA"/>
</dbReference>
<organism evidence="1 2">
    <name type="scientific">Halococcus morrhuae DSM 1307</name>
    <dbReference type="NCBI Taxonomy" id="931277"/>
    <lineage>
        <taxon>Archaea</taxon>
        <taxon>Methanobacteriati</taxon>
        <taxon>Methanobacteriota</taxon>
        <taxon>Stenosarchaea group</taxon>
        <taxon>Halobacteria</taxon>
        <taxon>Halobacteriales</taxon>
        <taxon>Halococcaceae</taxon>
        <taxon>Halococcus</taxon>
    </lineage>
</organism>
<gene>
    <name evidence="1" type="ORF">C448_13561</name>
</gene>
<dbReference type="Pfam" id="PF19125">
    <property type="entry name" value="DUF5809"/>
    <property type="match status" value="1"/>
</dbReference>
<sequence>MHTVGRFAPSTEEAARERYEALGPTAQTVVREVATAMEFDKPEYDERVTSTVVERARNALFASGLEVSVSQREAFDDWQTEHSEYEIHVIGNENVPRIAWHAAPFSEQAVAATFANEERAAIETLRRQAFGRLYRDLVE</sequence>
<dbReference type="Proteomes" id="UP000011568">
    <property type="component" value="Unassembled WGS sequence"/>
</dbReference>
<evidence type="ECO:0000313" key="2">
    <source>
        <dbReference type="Proteomes" id="UP000011568"/>
    </source>
</evidence>
<name>M0M3J4_HALMO</name>
<accession>M0M3J4</accession>
<dbReference type="eggNOG" id="arCOG04695">
    <property type="taxonomic scope" value="Archaea"/>
</dbReference>
<dbReference type="STRING" id="931277.C448_13561"/>
<dbReference type="RefSeq" id="WP_004055511.1">
    <property type="nucleotide sequence ID" value="NZ_AOMC01000152.1"/>
</dbReference>
<dbReference type="PATRIC" id="fig|931277.6.peg.2663"/>
<dbReference type="OrthoDB" id="191500at2157"/>
<dbReference type="AlphaFoldDB" id="M0M3J4"/>
<reference evidence="1 2" key="1">
    <citation type="journal article" date="2014" name="PLoS Genet.">
        <title>Phylogenetically driven sequencing of extremely halophilic archaea reveals strategies for static and dynamic osmo-response.</title>
        <authorList>
            <person name="Becker E.A."/>
            <person name="Seitzer P.M."/>
            <person name="Tritt A."/>
            <person name="Larsen D."/>
            <person name="Krusor M."/>
            <person name="Yao A.I."/>
            <person name="Wu D."/>
            <person name="Madern D."/>
            <person name="Eisen J.A."/>
            <person name="Darling A.E."/>
            <person name="Facciotti M.T."/>
        </authorList>
    </citation>
    <scope>NUCLEOTIDE SEQUENCE [LARGE SCALE GENOMIC DNA]</scope>
    <source>
        <strain evidence="1 2">DSM 1307</strain>
    </source>
</reference>
<keyword evidence="2" id="KW-1185">Reference proteome</keyword>
<dbReference type="InterPro" id="IPR043832">
    <property type="entry name" value="DUF5809"/>
</dbReference>
<protein>
    <submittedName>
        <fullName evidence="1">Uncharacterized protein</fullName>
    </submittedName>
</protein>
<comment type="caution">
    <text evidence="1">The sequence shown here is derived from an EMBL/GenBank/DDBJ whole genome shotgun (WGS) entry which is preliminary data.</text>
</comment>